<evidence type="ECO:0000313" key="8">
    <source>
        <dbReference type="Proteomes" id="UP000655225"/>
    </source>
</evidence>
<dbReference type="AlphaFoldDB" id="A0A834ZQP6"/>
<evidence type="ECO:0000256" key="2">
    <source>
        <dbReference type="ARBA" id="ARBA00022676"/>
    </source>
</evidence>
<dbReference type="EC" id="2.4.1.-" evidence="5"/>
<dbReference type="FunFam" id="3.40.50.2000:FF:000054">
    <property type="entry name" value="Glycosyltransferase"/>
    <property type="match status" value="1"/>
</dbReference>
<evidence type="ECO:0000256" key="3">
    <source>
        <dbReference type="ARBA" id="ARBA00022679"/>
    </source>
</evidence>
<dbReference type="PANTHER" id="PTHR48046">
    <property type="entry name" value="UDP-GLYCOSYLTRANSFERASE 72E1"/>
    <property type="match status" value="1"/>
</dbReference>
<keyword evidence="3 4" id="KW-0808">Transferase</keyword>
<keyword evidence="8" id="KW-1185">Reference proteome</keyword>
<keyword evidence="2 4" id="KW-0328">Glycosyltransferase</keyword>
<name>A0A834ZQP6_TETSI</name>
<evidence type="ECO:0000313" key="7">
    <source>
        <dbReference type="EMBL" id="KAF8409915.1"/>
    </source>
</evidence>
<evidence type="ECO:0000256" key="1">
    <source>
        <dbReference type="ARBA" id="ARBA00009995"/>
    </source>
</evidence>
<dbReference type="InterPro" id="IPR035595">
    <property type="entry name" value="UDP_glycos_trans_CS"/>
</dbReference>
<dbReference type="CDD" id="cd03784">
    <property type="entry name" value="GT1_Gtf-like"/>
    <property type="match status" value="1"/>
</dbReference>
<dbReference type="InterPro" id="IPR002213">
    <property type="entry name" value="UDP_glucos_trans"/>
</dbReference>
<dbReference type="OrthoDB" id="5835829at2759"/>
<gene>
    <name evidence="7" type="ORF">HHK36_002434</name>
</gene>
<evidence type="ECO:0000256" key="6">
    <source>
        <dbReference type="SAM" id="MobiDB-lite"/>
    </source>
</evidence>
<comment type="similarity">
    <text evidence="1 4">Belongs to the UDP-glycosyltransferase family.</text>
</comment>
<reference evidence="7 8" key="1">
    <citation type="submission" date="2020-04" db="EMBL/GenBank/DDBJ databases">
        <title>Plant Genome Project.</title>
        <authorList>
            <person name="Zhang R.-G."/>
        </authorList>
    </citation>
    <scope>NUCLEOTIDE SEQUENCE [LARGE SCALE GENOMIC DNA]</scope>
    <source>
        <strain evidence="7">YNK0</strain>
        <tissue evidence="7">Leaf</tissue>
    </source>
</reference>
<comment type="caution">
    <text evidence="7">The sequence shown here is derived from an EMBL/GenBank/DDBJ whole genome shotgun (WGS) entry which is preliminary data.</text>
</comment>
<dbReference type="GO" id="GO:0008194">
    <property type="term" value="F:UDP-glycosyltransferase activity"/>
    <property type="evidence" value="ECO:0007669"/>
    <property type="project" value="InterPro"/>
</dbReference>
<dbReference type="OMA" id="QTELAWG"/>
<dbReference type="PROSITE" id="PS00375">
    <property type="entry name" value="UDPGT"/>
    <property type="match status" value="1"/>
</dbReference>
<dbReference type="PANTHER" id="PTHR48046:SF4">
    <property type="entry name" value="GLYCOSYLTRANSFERASE"/>
    <property type="match status" value="1"/>
</dbReference>
<dbReference type="SUPFAM" id="SSF53756">
    <property type="entry name" value="UDP-Glycosyltransferase/glycogen phosphorylase"/>
    <property type="match status" value="1"/>
</dbReference>
<dbReference type="Proteomes" id="UP000655225">
    <property type="component" value="Unassembled WGS sequence"/>
</dbReference>
<dbReference type="EMBL" id="JABCRI010000002">
    <property type="protein sequence ID" value="KAF8409915.1"/>
    <property type="molecule type" value="Genomic_DNA"/>
</dbReference>
<dbReference type="Gene3D" id="3.40.50.2000">
    <property type="entry name" value="Glycogen Phosphorylase B"/>
    <property type="match status" value="2"/>
</dbReference>
<protein>
    <recommendedName>
        <fullName evidence="5">Glycosyltransferase</fullName>
        <ecNumber evidence="5">2.4.1.-</ecNumber>
    </recommendedName>
</protein>
<feature type="region of interest" description="Disordered" evidence="6">
    <location>
        <begin position="446"/>
        <end position="468"/>
    </location>
</feature>
<feature type="compositionally biased region" description="Polar residues" evidence="6">
    <location>
        <begin position="446"/>
        <end position="459"/>
    </location>
</feature>
<dbReference type="FunFam" id="3.40.50.2000:FF:000051">
    <property type="entry name" value="Glycosyltransferase"/>
    <property type="match status" value="1"/>
</dbReference>
<dbReference type="Pfam" id="PF00201">
    <property type="entry name" value="UDPGT"/>
    <property type="match status" value="1"/>
</dbReference>
<organism evidence="7 8">
    <name type="scientific">Tetracentron sinense</name>
    <name type="common">Spur-leaf</name>
    <dbReference type="NCBI Taxonomy" id="13715"/>
    <lineage>
        <taxon>Eukaryota</taxon>
        <taxon>Viridiplantae</taxon>
        <taxon>Streptophyta</taxon>
        <taxon>Embryophyta</taxon>
        <taxon>Tracheophyta</taxon>
        <taxon>Spermatophyta</taxon>
        <taxon>Magnoliopsida</taxon>
        <taxon>Trochodendrales</taxon>
        <taxon>Trochodendraceae</taxon>
        <taxon>Tetracentron</taxon>
    </lineage>
</organism>
<accession>A0A834ZQP6</accession>
<proteinExistence type="inferred from homology"/>
<evidence type="ECO:0000256" key="4">
    <source>
        <dbReference type="RuleBase" id="RU003718"/>
    </source>
</evidence>
<evidence type="ECO:0000256" key="5">
    <source>
        <dbReference type="RuleBase" id="RU362057"/>
    </source>
</evidence>
<sequence>MKPHVAILPSPGMGHIIPFFELAKRLVTHHGFHVSLLVITTGASAAQTQLLHSSMLPDGLSIVDLPPVDVSGLVNDDMGLVTRLCLIARESIKSLPSLLIDIPRLTALVVDPFCSDAFNVADELGIPKYSFFTASAALLAFLLHLPTLDREVEGEYVDLPEPVQVPGCKPIPIHDLLDQVRNRKIEEYRWLLQHARRLPMAQGILVNTCEDLEPVSLRALGELQQIPTPPVYPVGPLIIEEDSNKPSEIECLTWLDMQPPDSVLFVSFGSGGTLSAEQLTELAWGLELSQQRFIWVARKPAVDAKASGAFFNVGGEHNNPREYLPDGFLKRTHGVGLVVPSWAPQVEVLSHASTGGFLSHCGWNSTLESIVHGVPIVAWPLYAEQRTNATMLVEDVGVAVRAEREPEKGVVGREEIERVVRLVMDGEEGKAMRSRVKELQKSAVESLNEGGSSYNSLSQVAKEWKSRV</sequence>